<keyword evidence="1 5" id="KW-0732">Signal</keyword>
<evidence type="ECO:0000256" key="5">
    <source>
        <dbReference type="SAM" id="SignalP"/>
    </source>
</evidence>
<dbReference type="SUPFAM" id="SSF56968">
    <property type="entry name" value="Lipovitellin-phosvitin complex, beta-sheet shell regions"/>
    <property type="match status" value="2"/>
</dbReference>
<dbReference type="PANTHER" id="PTHR37860:SF2">
    <property type="entry name" value="VITELLOGENIN DOMAIN-CONTAINING PROTEIN"/>
    <property type="match status" value="1"/>
</dbReference>
<evidence type="ECO:0000256" key="2">
    <source>
        <dbReference type="ARBA" id="ARBA00023180"/>
    </source>
</evidence>
<feature type="region of interest" description="Disordered" evidence="4">
    <location>
        <begin position="688"/>
        <end position="722"/>
    </location>
</feature>
<feature type="chain" id="PRO_5043328713" description="Vitellogenin domain-containing protein" evidence="5">
    <location>
        <begin position="28"/>
        <end position="2345"/>
    </location>
</feature>
<comment type="caution">
    <text evidence="3">Lacks conserved residue(s) required for the propagation of feature annotation.</text>
</comment>
<feature type="domain" description="Vitellogenin" evidence="6">
    <location>
        <begin position="45"/>
        <end position="652"/>
    </location>
</feature>
<dbReference type="Gene3D" id="2.20.50.20">
    <property type="entry name" value="Lipovitellin. Chain A, domain 3"/>
    <property type="match status" value="1"/>
</dbReference>
<dbReference type="EMBL" id="JAHHUM010000001">
    <property type="protein sequence ID" value="KAK5624223.1"/>
    <property type="molecule type" value="Genomic_DNA"/>
</dbReference>
<dbReference type="Gene3D" id="1.25.10.20">
    <property type="entry name" value="Vitellinogen, superhelical"/>
    <property type="match status" value="1"/>
</dbReference>
<reference evidence="7 8" key="1">
    <citation type="submission" date="2021-06" db="EMBL/GenBank/DDBJ databases">
        <authorList>
            <person name="Palmer J.M."/>
        </authorList>
    </citation>
    <scope>NUCLEOTIDE SEQUENCE [LARGE SCALE GENOMIC DNA]</scope>
    <source>
        <strain evidence="7 8">MEX-2019</strain>
        <tissue evidence="7">Muscle</tissue>
    </source>
</reference>
<evidence type="ECO:0000259" key="6">
    <source>
        <dbReference type="PROSITE" id="PS51211"/>
    </source>
</evidence>
<feature type="region of interest" description="Disordered" evidence="4">
    <location>
        <begin position="2323"/>
        <end position="2345"/>
    </location>
</feature>
<evidence type="ECO:0000313" key="7">
    <source>
        <dbReference type="EMBL" id="KAK5624223.1"/>
    </source>
</evidence>
<dbReference type="SMART" id="SM00638">
    <property type="entry name" value="LPD_N"/>
    <property type="match status" value="1"/>
</dbReference>
<comment type="caution">
    <text evidence="7">The sequence shown here is derived from an EMBL/GenBank/DDBJ whole genome shotgun (WGS) entry which is preliminary data.</text>
</comment>
<dbReference type="PANTHER" id="PTHR37860">
    <property type="entry name" value="AGAP008810-PA"/>
    <property type="match status" value="1"/>
</dbReference>
<proteinExistence type="predicted"/>
<dbReference type="Pfam" id="PF09172">
    <property type="entry name" value="Vit_open_b-sht"/>
    <property type="match status" value="1"/>
</dbReference>
<evidence type="ECO:0000256" key="4">
    <source>
        <dbReference type="SAM" id="MobiDB-lite"/>
    </source>
</evidence>
<gene>
    <name evidence="7" type="ORF">CRENBAI_000041</name>
</gene>
<dbReference type="InterPro" id="IPR001747">
    <property type="entry name" value="Vitellogenin_N"/>
</dbReference>
<feature type="signal peptide" evidence="5">
    <location>
        <begin position="1"/>
        <end position="27"/>
    </location>
</feature>
<dbReference type="Pfam" id="PF21013">
    <property type="entry name" value="LOC400499"/>
    <property type="match status" value="1"/>
</dbReference>
<feature type="compositionally biased region" description="Basic and acidic residues" evidence="4">
    <location>
        <begin position="688"/>
        <end position="719"/>
    </location>
</feature>
<dbReference type="InterPro" id="IPR015816">
    <property type="entry name" value="Vitellinogen_b-sht_N"/>
</dbReference>
<dbReference type="GO" id="GO:0005319">
    <property type="term" value="F:lipid transporter activity"/>
    <property type="evidence" value="ECO:0007669"/>
    <property type="project" value="InterPro"/>
</dbReference>
<dbReference type="Gene3D" id="2.30.230.10">
    <property type="entry name" value="Lipovitellin, beta-sheet shell regions, chain A"/>
    <property type="match status" value="1"/>
</dbReference>
<sequence>MAMSMLLLGFAHVILVVLLLHVGGCLLVEPFICDSSCSGFPTPDFSSEKGVRYTYRYSTAITTTLHGSNIGRNGLALDCLVDIEVVSKCHLMMQIRNSQIKPLYPQREHSVLHLKSLRESLERTSLKFSLQGGKVTALCLQEGEQVWALNIKRGLLSMLQTSPMVTKLKEETETDVHGTCTSRYERRGPTLLKSRGLKQCLQPRLANFWPHSVALTEDTMLQMELHCVQRPGKTMIEEVNCTEVASLATSVRTSEPVKTKSVSMLLLLKVQSGTSLGAESLSPGVLTDLQFEDDRTSRLRKTRPTPQKVGQTVTLLCSVASDPQLVSQEFLQLVFQLKDMTLPQLKTLWQEASVKCRNDWQPLLDALPACGSKNCILLLTDLIMNNELEEGQVNSFLTAFALIPHPSPQIIGSINGLLGNPQFRPKAMLAGSSLIYQLCQRFQTSCGETPQVQSFIRTLQETLSEGCEEKEPYQVRELFYTLKSVGNSGLSAAALIPLLNHCMLGHKAELQLRLAATQAFRRFPCSADRSVLLQLYRSSQEDPEVRIAAYQQLILCPDQKVFEVVKMTLRSETSSQVGSFVWSHLNGILRSEDPMKQTLIELLPDDIISRDFAAEFWKYSSYSDHTFVSGFGIKNVETSMIFSPKSFLPRSVSANLTIYVHGRAHNLLEIDLHMENFEPLLRSAFGQKKDSEAAGKNRKQETGRSRRRADKGNRREKETCLSNTDSFLNQARSMLFGRRKADEERPRCWVGLKIFGNELSVFTCDDIYDQVHQVSLSMAGLAVKLLKGHEVQLSTRGVLMTEELVLPSLSGVPIKLDVNMTSLLSLHLKGSFNYRDTSHFSLNGYIRPDAYVGLSARMGVNGALGQAAVEWLAELKSSPSLDGSFQLQEGRDIRVTLNTPQDILDIISLSSRVFQLSGDHKEEIKGPKSRIHKTACTPKSWSKMIGWQLCSNVSYPSLASGITFPPTGPVHLSLRLLKLDKGLYFYLLEAAYSLHYKRGTWLPREASFHLLLATPQSSIPRDMSLDLAFSSHRVLLRIKHPLKAILLQGQLEQERTIKSGKLELVIDSVYYYIMGMVDSTSLQSEQRTRYHLEAKTAADEHPMILSANVTRGLGRKSSFSATLKNIFRETASLSVALERKRDLSRSQYSLEAELFLPGLVGTRMLGLMEQKGAVWSSLLRVKYGLRGESRNLHQECYTSQRLRRGSDSNLTNILRADHEFYCSNTASINHKIHIRHEESPSHIKSVLDMSYGKHWDEINNKHTLLLSQSFKNQTTQNQTSYMLEFNLQLPEKNLNYRTQLMHSHLMQHGSETSTHLKINYNNLTPLVAGLHWKSPPINSLHKKWEGTFNMDTPGLYIYTTHKLSHPHRHTLHLTSELTASRWLTVRNLVLDGFYKDRGREKEARLEVYTPASTYVQAGVWGVMGKQAVKAHGSLGSLWTPPLKANISLETSKSNHSLLMSATYGKQNASFASAVSCADKKRHATVKISFSKSKSPTMEVELEGVVEELRRDRKMYQKAALLQFRQPFQTFPQTLLLRETFTIDLIKGLYILKSKAGVHDNKEVIHTLTVSYKPPSPFVCSALIHTFNSDTFPSDSEVCVTVTSNQTHRQVRGKLLVNSEEKLNFLGQIHLSPSNSNQQAIKMKANFIHELQLQLPSSAVMEGDLHWIAKHNKDFDYQARGKLRVERQECKLSVQLNQTSGRVSLHSSLTHPFKSKIPKKLEVKAAVDMSVSGKGSSSLLVGANEKNRVTLNGQMSHRLHNQDKAVRLNLNLSQSLFPTATNLQLNMAANMSADSVSLHGSFTQGQEALLAQVKGSRKNSQGLQLALLGNIRHSMSILEALPPSLDMDGVLEHSDTITEGHLRVHVMETVHSIELRHQLDAAESLVKEEGPMGDNSQQTQNWLCVWSGLQNLCVNASRHLENQGNGEIHVQLSHSFHLLNTIGMPADSSAKVKWTRDEVGLSVLAELLAGTEHVKAEFHRDKTDLRWQYFSRLQHQVKALQKRGLASSFQATAHYQLETGGLDTSLVLRVEDKRTAEILLVVGSKNKTAALVMMLWQHMKLLHGFLPNSLQMNCTGVTTEERLSAHCFGNVANRPVEVRTFRSKGPHNRLCYSLSLSHVSLQVQAKGCYSSSGQKELRANLIHSSVLFLTYLGVPSKSGVRVFPQPRPQRAEVSVSWNSVTFNLLASVRGTGVGRVVWIQMDATAAWKPFTSFRATFLQNLTAAVTQRLLIMVLSNTPSQAQAEVENDACSFLVLAIRLREEKESTTKWTFFAHQRSFLLKDKYIEARDVARYGGAGVPPWSQAWGRDSSESAWWPGCSSWDLGGPSPNERREAIPQWAHHLQGEP</sequence>
<dbReference type="Pfam" id="PF01347">
    <property type="entry name" value="Vitellogenin_N"/>
    <property type="match status" value="1"/>
</dbReference>
<dbReference type="InterPro" id="IPR015255">
    <property type="entry name" value="Vitellinogen_open_b-sht"/>
</dbReference>
<dbReference type="Gene3D" id="2.20.80.10">
    <property type="entry name" value="Lipovitellin-phosvitin complex, chain A, domain 4"/>
    <property type="match status" value="1"/>
</dbReference>
<evidence type="ECO:0000313" key="8">
    <source>
        <dbReference type="Proteomes" id="UP001311232"/>
    </source>
</evidence>
<evidence type="ECO:0000256" key="3">
    <source>
        <dbReference type="PROSITE-ProRule" id="PRU00557"/>
    </source>
</evidence>
<keyword evidence="2" id="KW-0325">Glycoprotein</keyword>
<dbReference type="InterPro" id="IPR015819">
    <property type="entry name" value="Lipid_transp_b-sht_shell"/>
</dbReference>
<dbReference type="InterPro" id="IPR015817">
    <property type="entry name" value="Vitellinogen_open_b-sht_sub1"/>
</dbReference>
<accession>A0AAV9ST31</accession>
<dbReference type="InterPro" id="IPR048484">
    <property type="entry name" value="LOC400499-like"/>
</dbReference>
<protein>
    <recommendedName>
        <fullName evidence="6">Vitellogenin domain-containing protein</fullName>
    </recommendedName>
</protein>
<dbReference type="InterPro" id="IPR011030">
    <property type="entry name" value="Lipovitellin_superhlx_dom"/>
</dbReference>
<dbReference type="SUPFAM" id="SSF48431">
    <property type="entry name" value="Lipovitellin-phosvitin complex, superhelical domain"/>
    <property type="match status" value="1"/>
</dbReference>
<name>A0AAV9ST31_9TELE</name>
<dbReference type="PROSITE" id="PS51211">
    <property type="entry name" value="VITELLOGENIN"/>
    <property type="match status" value="1"/>
</dbReference>
<keyword evidence="8" id="KW-1185">Reference proteome</keyword>
<dbReference type="Proteomes" id="UP001311232">
    <property type="component" value="Unassembled WGS sequence"/>
</dbReference>
<dbReference type="SMART" id="SM01169">
    <property type="entry name" value="DUF1943"/>
    <property type="match status" value="1"/>
</dbReference>
<organism evidence="7 8">
    <name type="scientific">Crenichthys baileyi</name>
    <name type="common">White River springfish</name>
    <dbReference type="NCBI Taxonomy" id="28760"/>
    <lineage>
        <taxon>Eukaryota</taxon>
        <taxon>Metazoa</taxon>
        <taxon>Chordata</taxon>
        <taxon>Craniata</taxon>
        <taxon>Vertebrata</taxon>
        <taxon>Euteleostomi</taxon>
        <taxon>Actinopterygii</taxon>
        <taxon>Neopterygii</taxon>
        <taxon>Teleostei</taxon>
        <taxon>Neoteleostei</taxon>
        <taxon>Acanthomorphata</taxon>
        <taxon>Ovalentaria</taxon>
        <taxon>Atherinomorphae</taxon>
        <taxon>Cyprinodontiformes</taxon>
        <taxon>Goodeidae</taxon>
        <taxon>Crenichthys</taxon>
    </lineage>
</organism>
<evidence type="ECO:0000256" key="1">
    <source>
        <dbReference type="ARBA" id="ARBA00022729"/>
    </source>
</evidence>